<accession>A0A9D3M1P2</accession>
<dbReference type="GO" id="GO:0003677">
    <property type="term" value="F:DNA binding"/>
    <property type="evidence" value="ECO:0007669"/>
    <property type="project" value="UniProtKB-UniRule"/>
</dbReference>
<evidence type="ECO:0000259" key="7">
    <source>
        <dbReference type="PROSITE" id="PS50950"/>
    </source>
</evidence>
<keyword evidence="9" id="KW-1185">Reference proteome</keyword>
<dbReference type="Proteomes" id="UP001044222">
    <property type="component" value="Chromosome 10"/>
</dbReference>
<protein>
    <recommendedName>
        <fullName evidence="7">THAP-type domain-containing protein</fullName>
    </recommendedName>
</protein>
<feature type="domain" description="THAP-type" evidence="7">
    <location>
        <begin position="1"/>
        <end position="76"/>
    </location>
</feature>
<dbReference type="SMART" id="SM00980">
    <property type="entry name" value="THAP"/>
    <property type="match status" value="1"/>
</dbReference>
<dbReference type="GO" id="GO:0036064">
    <property type="term" value="C:ciliary basal body"/>
    <property type="evidence" value="ECO:0007669"/>
    <property type="project" value="TreeGrafter"/>
</dbReference>
<comment type="caution">
    <text evidence="8">The sequence shown here is derived from an EMBL/GenBank/DDBJ whole genome shotgun (WGS) entry which is preliminary data.</text>
</comment>
<evidence type="ECO:0000256" key="3">
    <source>
        <dbReference type="ARBA" id="ARBA00022833"/>
    </source>
</evidence>
<keyword evidence="4 5" id="KW-0238">DNA-binding</keyword>
<dbReference type="GO" id="GO:0030424">
    <property type="term" value="C:axon"/>
    <property type="evidence" value="ECO:0007669"/>
    <property type="project" value="TreeGrafter"/>
</dbReference>
<feature type="coiled-coil region" evidence="6">
    <location>
        <begin position="148"/>
        <end position="229"/>
    </location>
</feature>
<dbReference type="SUPFAM" id="SSF57716">
    <property type="entry name" value="Glucocorticoid receptor-like (DNA-binding domain)"/>
    <property type="match status" value="1"/>
</dbReference>
<evidence type="ECO:0000256" key="4">
    <source>
        <dbReference type="ARBA" id="ARBA00023125"/>
    </source>
</evidence>
<dbReference type="InterPro" id="IPR006612">
    <property type="entry name" value="THAP_Znf"/>
</dbReference>
<reference evidence="8" key="1">
    <citation type="submission" date="2021-01" db="EMBL/GenBank/DDBJ databases">
        <title>A chromosome-scale assembly of European eel, Anguilla anguilla.</title>
        <authorList>
            <person name="Henkel C."/>
            <person name="Jong-Raadsen S.A."/>
            <person name="Dufour S."/>
            <person name="Weltzien F.-A."/>
            <person name="Palstra A.P."/>
            <person name="Pelster B."/>
            <person name="Spaink H.P."/>
            <person name="Van Den Thillart G.E."/>
            <person name="Jansen H."/>
            <person name="Zahm M."/>
            <person name="Klopp C."/>
            <person name="Cedric C."/>
            <person name="Louis A."/>
            <person name="Berthelot C."/>
            <person name="Parey E."/>
            <person name="Roest Crollius H."/>
            <person name="Montfort J."/>
            <person name="Robinson-Rechavi M."/>
            <person name="Bucao C."/>
            <person name="Bouchez O."/>
            <person name="Gislard M."/>
            <person name="Lluch J."/>
            <person name="Milhes M."/>
            <person name="Lampietro C."/>
            <person name="Lopez Roques C."/>
            <person name="Donnadieu C."/>
            <person name="Braasch I."/>
            <person name="Desvignes T."/>
            <person name="Postlethwait J."/>
            <person name="Bobe J."/>
            <person name="Guiguen Y."/>
            <person name="Dirks R."/>
        </authorList>
    </citation>
    <scope>NUCLEOTIDE SEQUENCE</scope>
    <source>
        <strain evidence="8">Tag_6206</strain>
        <tissue evidence="8">Liver</tissue>
    </source>
</reference>
<evidence type="ECO:0000313" key="8">
    <source>
        <dbReference type="EMBL" id="KAG5840976.1"/>
    </source>
</evidence>
<dbReference type="AlphaFoldDB" id="A0A9D3M1P2"/>
<evidence type="ECO:0000256" key="2">
    <source>
        <dbReference type="ARBA" id="ARBA00022771"/>
    </source>
</evidence>
<keyword evidence="1" id="KW-0479">Metal-binding</keyword>
<dbReference type="EMBL" id="JAFIRN010000010">
    <property type="protein sequence ID" value="KAG5840976.1"/>
    <property type="molecule type" value="Genomic_DNA"/>
</dbReference>
<keyword evidence="3" id="KW-0862">Zinc</keyword>
<sequence>MGKSCCALGCKNRFNKKSELSFYRLPKAKEKRSKWIAAIRSDNWNPSTEMWICGCHFVSGKKSDDPLHPDYVPSVFSFTSTTDRTRAINNRRHRRSQEVSKKELGNTSRELAARAILNLHQSPASEAEVQTVVVQGTEVQPEEKHNDIASLQEQIKYLNTECQSLRNKVHKLESELIHRTLDTSQFDDSKMKFGIEELCSKRELLNRQIQQEEDEKGRLQHDIRVLTEKLSRVNESLARRLAARADFERTIAETEAAYMKILESSQSLLTVLKQETGNLSMVTNPQGYN</sequence>
<gene>
    <name evidence="8" type="ORF">ANANG_G00194660</name>
</gene>
<evidence type="ECO:0000256" key="5">
    <source>
        <dbReference type="PROSITE-ProRule" id="PRU00309"/>
    </source>
</evidence>
<evidence type="ECO:0000256" key="6">
    <source>
        <dbReference type="SAM" id="Coils"/>
    </source>
</evidence>
<keyword evidence="2 5" id="KW-0863">Zinc-finger</keyword>
<name>A0A9D3M1P2_ANGAN</name>
<dbReference type="GO" id="GO:0048675">
    <property type="term" value="P:axon extension"/>
    <property type="evidence" value="ECO:0007669"/>
    <property type="project" value="TreeGrafter"/>
</dbReference>
<keyword evidence="6" id="KW-0175">Coiled coil</keyword>
<proteinExistence type="predicted"/>
<dbReference type="Pfam" id="PF05485">
    <property type="entry name" value="THAP"/>
    <property type="match status" value="1"/>
</dbReference>
<dbReference type="InterPro" id="IPR033362">
    <property type="entry name" value="SSNA1_fam"/>
</dbReference>
<dbReference type="GO" id="GO:0005813">
    <property type="term" value="C:centrosome"/>
    <property type="evidence" value="ECO:0007669"/>
    <property type="project" value="TreeGrafter"/>
</dbReference>
<dbReference type="PANTHER" id="PTHR28661:SF1">
    <property type="entry name" value="MICROTUBULE NUCLEATION FACTOR SSNA1"/>
    <property type="match status" value="1"/>
</dbReference>
<dbReference type="PANTHER" id="PTHR28661">
    <property type="entry name" value="SJOEGREN SYNDROME NUCLEAR AUTOANTIGEN 1"/>
    <property type="match status" value="1"/>
</dbReference>
<evidence type="ECO:0000313" key="9">
    <source>
        <dbReference type="Proteomes" id="UP001044222"/>
    </source>
</evidence>
<organism evidence="8 9">
    <name type="scientific">Anguilla anguilla</name>
    <name type="common">European freshwater eel</name>
    <name type="synonym">Muraena anguilla</name>
    <dbReference type="NCBI Taxonomy" id="7936"/>
    <lineage>
        <taxon>Eukaryota</taxon>
        <taxon>Metazoa</taxon>
        <taxon>Chordata</taxon>
        <taxon>Craniata</taxon>
        <taxon>Vertebrata</taxon>
        <taxon>Euteleostomi</taxon>
        <taxon>Actinopterygii</taxon>
        <taxon>Neopterygii</taxon>
        <taxon>Teleostei</taxon>
        <taxon>Anguilliformes</taxon>
        <taxon>Anguillidae</taxon>
        <taxon>Anguilla</taxon>
    </lineage>
</organism>
<dbReference type="PROSITE" id="PS50950">
    <property type="entry name" value="ZF_THAP"/>
    <property type="match status" value="1"/>
</dbReference>
<evidence type="ECO:0000256" key="1">
    <source>
        <dbReference type="ARBA" id="ARBA00022723"/>
    </source>
</evidence>
<dbReference type="Gene3D" id="1.10.287.1490">
    <property type="match status" value="1"/>
</dbReference>
<dbReference type="GO" id="GO:0008270">
    <property type="term" value="F:zinc ion binding"/>
    <property type="evidence" value="ECO:0007669"/>
    <property type="project" value="UniProtKB-KW"/>
</dbReference>